<reference evidence="3" key="1">
    <citation type="submission" date="2023-03" db="EMBL/GenBank/DDBJ databases">
        <title>Amycolatopsis taiwanensis NBRC 103393.</title>
        <authorList>
            <person name="Ichikawa N."/>
            <person name="Sato H."/>
            <person name="Tonouchi N."/>
        </authorList>
    </citation>
    <scope>NUCLEOTIDE SEQUENCE</scope>
    <source>
        <strain evidence="3">NBRC 103393</strain>
    </source>
</reference>
<name>A0A9W6QV47_9PSEU</name>
<evidence type="ECO:0000313" key="4">
    <source>
        <dbReference type="Proteomes" id="UP001165136"/>
    </source>
</evidence>
<dbReference type="SUPFAM" id="SSF50998">
    <property type="entry name" value="Quinoprotein alcohol dehydrogenase-like"/>
    <property type="match status" value="2"/>
</dbReference>
<feature type="chain" id="PRO_5040874753" description="Pyrrolo-quinoline quinone repeat domain-containing protein" evidence="1">
    <location>
        <begin position="27"/>
        <end position="465"/>
    </location>
</feature>
<sequence length="465" mass="47537">MRARFVAHRAAMRRISLLVGALIVVAACHPAGDQGGAEPPATIQDRPSHVPTALQATDWPTYHHDNARTGVAEVPPPGELSQAWTANLDGAVYGQPLVIGDHVIAATENDTVYALAATDGHVLWSQHLGSPQPRSGLPCGNIDPLGITGTAAYDPATGLVFVLAELDGGAHVLAGLDLDTGLVALSRPLEPPLGDRIAHQQRAALTVLDGWVYVAYGGLAGDCANYVGSVVAAPTTGLGPLRTYSVPTPREGAIWSPGGAAVGGGKLYYPVGNGESTSDYDHSDSVLALTPELTLADSFSPTTWAEDNDNDLDLGSMSPAIVGTHVVADGKRGVAYVLDAQHLGGIGGEISQQEICAAYGGSAVVGSTVYLPCKDGTRAVDVSDSGQLTVRWKAPVPTDGPPVVGGGAVWAIGIGSGVLYALDQGTGAVRSQLSLGRVPHFASPTLAGNHAYVGTMSGVVAVRTS</sequence>
<protein>
    <recommendedName>
        <fullName evidence="2">Pyrrolo-quinoline quinone repeat domain-containing protein</fullName>
    </recommendedName>
</protein>
<dbReference type="Pfam" id="PF13360">
    <property type="entry name" value="PQQ_2"/>
    <property type="match status" value="1"/>
</dbReference>
<dbReference type="PROSITE" id="PS51257">
    <property type="entry name" value="PROKAR_LIPOPROTEIN"/>
    <property type="match status" value="1"/>
</dbReference>
<feature type="domain" description="Pyrrolo-quinoline quinone repeat" evidence="2">
    <location>
        <begin position="82"/>
        <end position="197"/>
    </location>
</feature>
<proteinExistence type="predicted"/>
<feature type="signal peptide" evidence="1">
    <location>
        <begin position="1"/>
        <end position="26"/>
    </location>
</feature>
<dbReference type="InterPro" id="IPR011047">
    <property type="entry name" value="Quinoprotein_ADH-like_sf"/>
</dbReference>
<keyword evidence="4" id="KW-1185">Reference proteome</keyword>
<evidence type="ECO:0000259" key="2">
    <source>
        <dbReference type="Pfam" id="PF13360"/>
    </source>
</evidence>
<accession>A0A9W6QV47</accession>
<keyword evidence="1" id="KW-0732">Signal</keyword>
<dbReference type="PANTHER" id="PTHR34512">
    <property type="entry name" value="CELL SURFACE PROTEIN"/>
    <property type="match status" value="1"/>
</dbReference>
<dbReference type="AlphaFoldDB" id="A0A9W6QV47"/>
<comment type="caution">
    <text evidence="3">The sequence shown here is derived from an EMBL/GenBank/DDBJ whole genome shotgun (WGS) entry which is preliminary data.</text>
</comment>
<dbReference type="EMBL" id="BSTI01000002">
    <property type="protein sequence ID" value="GLY64601.1"/>
    <property type="molecule type" value="Genomic_DNA"/>
</dbReference>
<dbReference type="InterPro" id="IPR018391">
    <property type="entry name" value="PQQ_b-propeller_rpt"/>
</dbReference>
<organism evidence="3 4">
    <name type="scientific">Amycolatopsis taiwanensis</name>
    <dbReference type="NCBI Taxonomy" id="342230"/>
    <lineage>
        <taxon>Bacteria</taxon>
        <taxon>Bacillati</taxon>
        <taxon>Actinomycetota</taxon>
        <taxon>Actinomycetes</taxon>
        <taxon>Pseudonocardiales</taxon>
        <taxon>Pseudonocardiaceae</taxon>
        <taxon>Amycolatopsis</taxon>
    </lineage>
</organism>
<dbReference type="Gene3D" id="2.140.10.10">
    <property type="entry name" value="Quinoprotein alcohol dehydrogenase-like superfamily"/>
    <property type="match status" value="1"/>
</dbReference>
<dbReference type="InterPro" id="IPR002372">
    <property type="entry name" value="PQQ_rpt_dom"/>
</dbReference>
<dbReference type="SMART" id="SM00564">
    <property type="entry name" value="PQQ"/>
    <property type="match status" value="3"/>
</dbReference>
<evidence type="ECO:0000256" key="1">
    <source>
        <dbReference type="SAM" id="SignalP"/>
    </source>
</evidence>
<dbReference type="Gene3D" id="2.130.10.10">
    <property type="entry name" value="YVTN repeat-like/Quinoprotein amine dehydrogenase"/>
    <property type="match status" value="1"/>
</dbReference>
<dbReference type="PANTHER" id="PTHR34512:SF30">
    <property type="entry name" value="OUTER MEMBRANE PROTEIN ASSEMBLY FACTOR BAMB"/>
    <property type="match status" value="1"/>
</dbReference>
<evidence type="ECO:0000313" key="3">
    <source>
        <dbReference type="EMBL" id="GLY64601.1"/>
    </source>
</evidence>
<gene>
    <name evidence="3" type="ORF">Atai01_12200</name>
</gene>
<dbReference type="Proteomes" id="UP001165136">
    <property type="component" value="Unassembled WGS sequence"/>
</dbReference>
<dbReference type="InterPro" id="IPR015943">
    <property type="entry name" value="WD40/YVTN_repeat-like_dom_sf"/>
</dbReference>